<evidence type="ECO:0000313" key="4">
    <source>
        <dbReference type="EMBL" id="THG39013.1"/>
    </source>
</evidence>
<organism evidence="4 5">
    <name type="scientific">Adlercreutzia caecimuris</name>
    <dbReference type="NCBI Taxonomy" id="671266"/>
    <lineage>
        <taxon>Bacteria</taxon>
        <taxon>Bacillati</taxon>
        <taxon>Actinomycetota</taxon>
        <taxon>Coriobacteriia</taxon>
        <taxon>Eggerthellales</taxon>
        <taxon>Eggerthellaceae</taxon>
        <taxon>Adlercreutzia</taxon>
    </lineage>
</organism>
<dbReference type="InterPro" id="IPR016035">
    <property type="entry name" value="Acyl_Trfase/lysoPLipase"/>
</dbReference>
<dbReference type="Pfam" id="PF19890">
    <property type="entry name" value="DUF6363"/>
    <property type="match status" value="1"/>
</dbReference>
<evidence type="ECO:0000256" key="2">
    <source>
        <dbReference type="PROSITE-ProRule" id="PRU01161"/>
    </source>
</evidence>
<dbReference type="SUPFAM" id="SSF52151">
    <property type="entry name" value="FabD/lysophospholipase-like"/>
    <property type="match status" value="1"/>
</dbReference>
<dbReference type="GO" id="GO:0016042">
    <property type="term" value="P:lipid catabolic process"/>
    <property type="evidence" value="ECO:0007669"/>
    <property type="project" value="UniProtKB-UniRule"/>
</dbReference>
<dbReference type="EMBL" id="SSTJ01000001">
    <property type="protein sequence ID" value="THG39013.1"/>
    <property type="molecule type" value="Genomic_DNA"/>
</dbReference>
<feature type="short sequence motif" description="DGA/G" evidence="2">
    <location>
        <begin position="179"/>
        <end position="181"/>
    </location>
</feature>
<gene>
    <name evidence="4" type="ORF">E5986_01625</name>
</gene>
<feature type="short sequence motif" description="GXSXG" evidence="2">
    <location>
        <begin position="49"/>
        <end position="53"/>
    </location>
</feature>
<dbReference type="GO" id="GO:0016787">
    <property type="term" value="F:hydrolase activity"/>
    <property type="evidence" value="ECO:0007669"/>
    <property type="project" value="UniProtKB-UniRule"/>
</dbReference>
<evidence type="ECO:0000313" key="5">
    <source>
        <dbReference type="Proteomes" id="UP000308978"/>
    </source>
</evidence>
<sequence>MPIADQASLAINQPDVALIFEGGGMRNSYTAPMVVELLARNINFGHVYGISAGSSHTVNYLVRDAVRARASFVELVQYPRFGGWKSFLAGHGYFNGPYLYEELIETAPADDPMRFDWDTFHANPADVHIEALDWDTGETVAFTKADMREARDVGLMVRASSTMPIFMPPTTIGSRTYVDGGMGASWGILLNAARADGFERFCIIRTQPRGYRKKPMGSLEQRLFRAAFRKHPVVAERTIARWQPYNELCDEIEHLEKTGAAWVFYPDAMEVTNKTTDYDALVRSYEAGQAQARRDIESLEAWLG</sequence>
<dbReference type="InterPro" id="IPR037483">
    <property type="entry name" value="YjjU-like"/>
</dbReference>
<dbReference type="AlphaFoldDB" id="A0A4S4G6G7"/>
<feature type="active site" description="Proton acceptor" evidence="2">
    <location>
        <position position="179"/>
    </location>
</feature>
<dbReference type="PROSITE" id="PS51635">
    <property type="entry name" value="PNPLA"/>
    <property type="match status" value="1"/>
</dbReference>
<feature type="domain" description="PNPLA" evidence="3">
    <location>
        <begin position="18"/>
        <end position="194"/>
    </location>
</feature>
<dbReference type="Proteomes" id="UP000308978">
    <property type="component" value="Unassembled WGS sequence"/>
</dbReference>
<name>A0A4S4G6G7_9ACTN</name>
<comment type="caution">
    <text evidence="4">The sequence shown here is derived from an EMBL/GenBank/DDBJ whole genome shotgun (WGS) entry which is preliminary data.</text>
</comment>
<keyword evidence="2" id="KW-0378">Hydrolase</keyword>
<evidence type="ECO:0000256" key="1">
    <source>
        <dbReference type="ARBA" id="ARBA00023098"/>
    </source>
</evidence>
<feature type="active site" description="Nucleophile" evidence="2">
    <location>
        <position position="51"/>
    </location>
</feature>
<dbReference type="Pfam" id="PF01734">
    <property type="entry name" value="Patatin"/>
    <property type="match status" value="1"/>
</dbReference>
<dbReference type="InterPro" id="IPR045943">
    <property type="entry name" value="DUF6363"/>
</dbReference>
<keyword evidence="2" id="KW-0442">Lipid degradation</keyword>
<keyword evidence="1 2" id="KW-0443">Lipid metabolism</keyword>
<dbReference type="CDD" id="cd07208">
    <property type="entry name" value="Pat_hypo_Ecoli_yjju_like"/>
    <property type="match status" value="1"/>
</dbReference>
<accession>A0A4S4G6G7</accession>
<protein>
    <submittedName>
        <fullName evidence="4">Patatin family protein</fullName>
    </submittedName>
</protein>
<dbReference type="GeneID" id="82190827"/>
<reference evidence="4 5" key="1">
    <citation type="submission" date="2019-04" db="EMBL/GenBank/DDBJ databases">
        <title>Microbes associate with the intestines of laboratory mice.</title>
        <authorList>
            <person name="Navarre W."/>
            <person name="Wong E."/>
            <person name="Huang K.C."/>
            <person name="Tropini C."/>
            <person name="Ng K."/>
            <person name="Yu B."/>
        </authorList>
    </citation>
    <scope>NUCLEOTIDE SEQUENCE [LARGE SCALE GENOMIC DNA]</scope>
    <source>
        <strain evidence="4 5">NM80_B27</strain>
    </source>
</reference>
<evidence type="ECO:0000259" key="3">
    <source>
        <dbReference type="PROSITE" id="PS51635"/>
    </source>
</evidence>
<dbReference type="Gene3D" id="3.40.1090.10">
    <property type="entry name" value="Cytosolic phospholipase A2 catalytic domain"/>
    <property type="match status" value="1"/>
</dbReference>
<dbReference type="RefSeq" id="WP_016309504.1">
    <property type="nucleotide sequence ID" value="NZ_SSTJ01000001.1"/>
</dbReference>
<dbReference type="InterPro" id="IPR002641">
    <property type="entry name" value="PNPLA_dom"/>
</dbReference>
<proteinExistence type="predicted"/>
<comment type="caution">
    <text evidence="2">Lacks conserved residue(s) required for the propagation of feature annotation.</text>
</comment>